<dbReference type="eggNOG" id="COG1672">
    <property type="taxonomic scope" value="Bacteria"/>
</dbReference>
<organism evidence="1 2">
    <name type="scientific">Albidiferax ferrireducens (strain ATCC BAA-621 / DSM 15236 / T118)</name>
    <name type="common">Rhodoferax ferrireducens</name>
    <dbReference type="NCBI Taxonomy" id="338969"/>
    <lineage>
        <taxon>Bacteria</taxon>
        <taxon>Pseudomonadati</taxon>
        <taxon>Pseudomonadota</taxon>
        <taxon>Betaproteobacteria</taxon>
        <taxon>Burkholderiales</taxon>
        <taxon>Comamonadaceae</taxon>
        <taxon>Rhodoferax</taxon>
    </lineage>
</organism>
<dbReference type="RefSeq" id="WP_011465654.1">
    <property type="nucleotide sequence ID" value="NC_007908.1"/>
</dbReference>
<gene>
    <name evidence="1" type="ordered locus">Rfer_3382</name>
</gene>
<dbReference type="InterPro" id="IPR027417">
    <property type="entry name" value="P-loop_NTPase"/>
</dbReference>
<name>Q21T12_ALBFT</name>
<evidence type="ECO:0000313" key="2">
    <source>
        <dbReference type="Proteomes" id="UP000008332"/>
    </source>
</evidence>
<dbReference type="EMBL" id="CP000267">
    <property type="protein sequence ID" value="ABD71091.1"/>
    <property type="molecule type" value="Genomic_DNA"/>
</dbReference>
<accession>Q21T12</accession>
<sequence>MNDPFGLAQNERIERSGVRKVFTPHAPVKIQELLFGRSAALKQLINQIHTPGAFPILFGDRGVGKTSIAMIVLTLVELSMREKGNVYIDSKRCSSKETLISIFGKLLQKCGMDLELIESTQTSESGGGAGIHAGFIKADIGAKRTNTQKHGAAFKNVTPSTIAELILANLDCGLLIIDETDAIEDDQVKYQLAEIVKLLSDGHSKFKIMLVGVAELSSTLTAGHPSIGRCAVETKLDLMADAEIQQIVKTGAVRIKPAMDFDREVVKRIAQLSGGYPYFTHLCALKCVEDALRENRKFIRIHHLPSALKSAALEAEQTLRAQFETATSSATTGMFRVVVDAASRFGSENFSAADLRAKIENISTHHITQGALNNLFKKLVSDNHARILHRVAKGTYRFSDPRMPSYVKIVCESECHYPNK</sequence>
<dbReference type="PANTHER" id="PTHR34301:SF8">
    <property type="entry name" value="ATPASE DOMAIN-CONTAINING PROTEIN"/>
    <property type="match status" value="1"/>
</dbReference>
<dbReference type="Gene3D" id="3.40.50.300">
    <property type="entry name" value="P-loop containing nucleotide triphosphate hydrolases"/>
    <property type="match status" value="1"/>
</dbReference>
<dbReference type="PANTHER" id="PTHR34301">
    <property type="entry name" value="DNA-BINDING PROTEIN-RELATED"/>
    <property type="match status" value="1"/>
</dbReference>
<dbReference type="AlphaFoldDB" id="Q21T12"/>
<evidence type="ECO:0008006" key="3">
    <source>
        <dbReference type="Google" id="ProtNLM"/>
    </source>
</evidence>
<dbReference type="Proteomes" id="UP000008332">
    <property type="component" value="Chromosome"/>
</dbReference>
<keyword evidence="2" id="KW-1185">Reference proteome</keyword>
<evidence type="ECO:0000313" key="1">
    <source>
        <dbReference type="EMBL" id="ABD71091.1"/>
    </source>
</evidence>
<protein>
    <recommendedName>
        <fullName evidence="3">AAA+ ATPase domain-containing protein</fullName>
    </recommendedName>
</protein>
<dbReference type="OrthoDB" id="1489171at2"/>
<dbReference type="HOGENOM" id="CLU_047008_0_0_4"/>
<dbReference type="SUPFAM" id="SSF52540">
    <property type="entry name" value="P-loop containing nucleoside triphosphate hydrolases"/>
    <property type="match status" value="1"/>
</dbReference>
<reference evidence="2" key="1">
    <citation type="submission" date="2006-02" db="EMBL/GenBank/DDBJ databases">
        <title>Complete sequence of chromosome of Rhodoferax ferrireducens DSM 15236.</title>
        <authorList>
            <person name="Copeland A."/>
            <person name="Lucas S."/>
            <person name="Lapidus A."/>
            <person name="Barry K."/>
            <person name="Detter J.C."/>
            <person name="Glavina del Rio T."/>
            <person name="Hammon N."/>
            <person name="Israni S."/>
            <person name="Pitluck S."/>
            <person name="Brettin T."/>
            <person name="Bruce D."/>
            <person name="Han C."/>
            <person name="Tapia R."/>
            <person name="Gilna P."/>
            <person name="Kiss H."/>
            <person name="Schmutz J."/>
            <person name="Larimer F."/>
            <person name="Land M."/>
            <person name="Kyrpides N."/>
            <person name="Ivanova N."/>
            <person name="Richardson P."/>
        </authorList>
    </citation>
    <scope>NUCLEOTIDE SEQUENCE [LARGE SCALE GENOMIC DNA]</scope>
    <source>
        <strain evidence="2">ATCC BAA-621 / DSM 15236 / T118</strain>
    </source>
</reference>
<dbReference type="KEGG" id="rfr:Rfer_3382"/>
<proteinExistence type="predicted"/>